<protein>
    <recommendedName>
        <fullName evidence="6">Transcription factor Pur-alpha 1</fullName>
    </recommendedName>
</protein>
<proteinExistence type="inferred from homology"/>
<dbReference type="SMART" id="SM00712">
    <property type="entry name" value="PUR"/>
    <property type="match status" value="5"/>
</dbReference>
<dbReference type="GO" id="GO:0005634">
    <property type="term" value="C:nucleus"/>
    <property type="evidence" value="ECO:0007669"/>
    <property type="project" value="TreeGrafter"/>
</dbReference>
<evidence type="ECO:0008006" key="6">
    <source>
        <dbReference type="Google" id="ProtNLM"/>
    </source>
</evidence>
<evidence type="ECO:0000256" key="1">
    <source>
        <dbReference type="ARBA" id="ARBA00009251"/>
    </source>
</evidence>
<dbReference type="PANTHER" id="PTHR12611:SF0">
    <property type="entry name" value="PURINE-RICH BINDING PROTEIN-ALPHA, ISOFORM B"/>
    <property type="match status" value="1"/>
</dbReference>
<evidence type="ECO:0000313" key="4">
    <source>
        <dbReference type="EMBL" id="KAF3557570.1"/>
    </source>
</evidence>
<name>A0A8S9R4H1_BRACR</name>
<comment type="similarity">
    <text evidence="1">Belongs to the PUR DNA-binding protein family.</text>
</comment>
<keyword evidence="2" id="KW-0238">DNA-binding</keyword>
<gene>
    <name evidence="4" type="ORF">F2Q69_00011522</name>
</gene>
<reference evidence="4" key="1">
    <citation type="submission" date="2019-12" db="EMBL/GenBank/DDBJ databases">
        <title>Genome sequencing and annotation of Brassica cretica.</title>
        <authorList>
            <person name="Studholme D.J."/>
            <person name="Sarris P."/>
        </authorList>
    </citation>
    <scope>NUCLEOTIDE SEQUENCE</scope>
    <source>
        <strain evidence="4">PFS-109/04</strain>
        <tissue evidence="4">Leaf</tissue>
    </source>
</reference>
<dbReference type="GO" id="GO:0000981">
    <property type="term" value="F:DNA-binding transcription factor activity, RNA polymerase II-specific"/>
    <property type="evidence" value="ECO:0007669"/>
    <property type="project" value="TreeGrafter"/>
</dbReference>
<evidence type="ECO:0000256" key="2">
    <source>
        <dbReference type="ARBA" id="ARBA00023125"/>
    </source>
</evidence>
<dbReference type="Gene3D" id="3.10.450.700">
    <property type="match status" value="4"/>
</dbReference>
<dbReference type="Proteomes" id="UP000712600">
    <property type="component" value="Unassembled WGS sequence"/>
</dbReference>
<dbReference type="Gene3D" id="3.30.2450.30">
    <property type="match status" value="1"/>
</dbReference>
<feature type="region of interest" description="Disordered" evidence="3">
    <location>
        <begin position="339"/>
        <end position="367"/>
    </location>
</feature>
<dbReference type="AlphaFoldDB" id="A0A8S9R4H1"/>
<accession>A0A8S9R4H1</accession>
<dbReference type="EMBL" id="QGKX02000996">
    <property type="protein sequence ID" value="KAF3557570.1"/>
    <property type="molecule type" value="Genomic_DNA"/>
</dbReference>
<comment type="caution">
    <text evidence="4">The sequence shown here is derived from an EMBL/GenBank/DDBJ whole genome shotgun (WGS) entry which is preliminary data.</text>
</comment>
<evidence type="ECO:0000313" key="5">
    <source>
        <dbReference type="Proteomes" id="UP000712600"/>
    </source>
</evidence>
<sequence length="450" mass="49611">MEGNSGGGAATGGGGGGSDVELVSKTLQVEHKLFYFDLKENPRGRYLKISEKTSATRSTIIVPSSGIPWFLDLFNYYVNSEEHELFSKELQLDSKVFYFDIGDNRRGRFLKFEIFDRKDIGFSFSDSKSLYSCIGFSVFRQQVFKLIENSPLRPLSPSIGMEGNSGGGAATGGGGGGSDVELVSKTLQVEHKLFYFDLKENPRGRYLKISEKTSATRSTIIVPSSGIPWFLDLFNYYVNSEEHELFSKELQLDSKVFYFDIGDNRRGRFLKVSEASVSRNRSTIIVPAGSSPDEGWAAFRNILAEIHEASGLFTMPNQKPSDGQEHLVGLSDDVGAGFIPGHGNQPASSSSELTVDRATDLPGQDETGLTGVSKVIRADQKRFFFDLGNNNRGHFLRISEVAGSDRSSIILPLSGLRQFHEVIGHFVEITKDKIDGMTGANVRTIDPPHR</sequence>
<dbReference type="FunFam" id="3.10.450.700:FF:000003">
    <property type="entry name" value="transcription factor Pur-alpha 1"/>
    <property type="match status" value="1"/>
</dbReference>
<dbReference type="PANTHER" id="PTHR12611">
    <property type="entry name" value="PUR-TRANSCRIPTIONAL ACTIVATOR"/>
    <property type="match status" value="1"/>
</dbReference>
<evidence type="ECO:0000256" key="3">
    <source>
        <dbReference type="SAM" id="MobiDB-lite"/>
    </source>
</evidence>
<dbReference type="InterPro" id="IPR006628">
    <property type="entry name" value="PUR-bd_fam"/>
</dbReference>
<dbReference type="GO" id="GO:0032422">
    <property type="term" value="F:purine-rich negative regulatory element binding"/>
    <property type="evidence" value="ECO:0007669"/>
    <property type="project" value="InterPro"/>
</dbReference>
<dbReference type="FunFam" id="3.10.450.700:FF:000002">
    <property type="entry name" value="Transcription factor Pur-alpha 1"/>
    <property type="match status" value="3"/>
</dbReference>
<organism evidence="4 5">
    <name type="scientific">Brassica cretica</name>
    <name type="common">Mustard</name>
    <dbReference type="NCBI Taxonomy" id="69181"/>
    <lineage>
        <taxon>Eukaryota</taxon>
        <taxon>Viridiplantae</taxon>
        <taxon>Streptophyta</taxon>
        <taxon>Embryophyta</taxon>
        <taxon>Tracheophyta</taxon>
        <taxon>Spermatophyta</taxon>
        <taxon>Magnoliopsida</taxon>
        <taxon>eudicotyledons</taxon>
        <taxon>Gunneridae</taxon>
        <taxon>Pentapetalae</taxon>
        <taxon>rosids</taxon>
        <taxon>malvids</taxon>
        <taxon>Brassicales</taxon>
        <taxon>Brassicaceae</taxon>
        <taxon>Brassiceae</taxon>
        <taxon>Brassica</taxon>
    </lineage>
</organism>
<dbReference type="GO" id="GO:0000977">
    <property type="term" value="F:RNA polymerase II transcription regulatory region sequence-specific DNA binding"/>
    <property type="evidence" value="ECO:0007669"/>
    <property type="project" value="InterPro"/>
</dbReference>
<dbReference type="Pfam" id="PF04845">
    <property type="entry name" value="PurA"/>
    <property type="match status" value="3"/>
</dbReference>